<feature type="domain" description="DUF4185" evidence="2">
    <location>
        <begin position="244"/>
        <end position="343"/>
    </location>
</feature>
<feature type="chain" id="PRO_5035230013" evidence="1">
    <location>
        <begin position="25"/>
        <end position="411"/>
    </location>
</feature>
<sequence>MQKKYCIQNGLFKIAGLVGLLFFAACNTNSPSQTDIANNLDSLKFTVSEAPEWTALFKREHGWFGGDGIFAIPLNGVDTFVSNDTAKTLFLFGDTMIGDIVQDSLQPGFSMVRNSVAILKGNTPSPGNISFEFAKDESNQPATIFSPNLPSTIKGDIFWLGDGFVNTELDSSLFAFAYTIRNTGTTDWGFTDVGNVLIEIPKGSKPPFKEFTQTQTPFYIKGTSDSANDYASFGAGIFVNTKAAGAPNPDGYIYVYGMRGKAKNVMVARVTPKAFKQFNEWRFFDGKAWSADINTVANITDSASNELSVSPLPDGRYAMVFQVNGISDYVGLRLGKTPYGPFGKVINIWNCSDVKKISKNVFAYNAKAFPCFSKPGELLISYNVNSFDFFNEIKLYPDLYRPRFIKLKLLP</sequence>
<dbReference type="PROSITE" id="PS51257">
    <property type="entry name" value="PROKAR_LIPOPROTEIN"/>
    <property type="match status" value="1"/>
</dbReference>
<organism evidence="3 4">
    <name type="scientific">Limnovirga soli</name>
    <dbReference type="NCBI Taxonomy" id="2656915"/>
    <lineage>
        <taxon>Bacteria</taxon>
        <taxon>Pseudomonadati</taxon>
        <taxon>Bacteroidota</taxon>
        <taxon>Chitinophagia</taxon>
        <taxon>Chitinophagales</taxon>
        <taxon>Chitinophagaceae</taxon>
        <taxon>Limnovirga</taxon>
    </lineage>
</organism>
<protein>
    <submittedName>
        <fullName evidence="3">DUF4185 domain-containing protein</fullName>
    </submittedName>
</protein>
<evidence type="ECO:0000313" key="3">
    <source>
        <dbReference type="EMBL" id="NNV55824.1"/>
    </source>
</evidence>
<dbReference type="InterPro" id="IPR025442">
    <property type="entry name" value="DUF4185"/>
</dbReference>
<dbReference type="Pfam" id="PF13810">
    <property type="entry name" value="DUF4185"/>
    <property type="match status" value="1"/>
</dbReference>
<evidence type="ECO:0000259" key="2">
    <source>
        <dbReference type="Pfam" id="PF13810"/>
    </source>
</evidence>
<evidence type="ECO:0000256" key="1">
    <source>
        <dbReference type="SAM" id="SignalP"/>
    </source>
</evidence>
<feature type="signal peptide" evidence="1">
    <location>
        <begin position="1"/>
        <end position="24"/>
    </location>
</feature>
<name>A0A8J8FIR8_9BACT</name>
<evidence type="ECO:0000313" key="4">
    <source>
        <dbReference type="Proteomes" id="UP000598971"/>
    </source>
</evidence>
<comment type="caution">
    <text evidence="3">The sequence shown here is derived from an EMBL/GenBank/DDBJ whole genome shotgun (WGS) entry which is preliminary data.</text>
</comment>
<dbReference type="EMBL" id="WHPF01000006">
    <property type="protein sequence ID" value="NNV55824.1"/>
    <property type="molecule type" value="Genomic_DNA"/>
</dbReference>
<keyword evidence="4" id="KW-1185">Reference proteome</keyword>
<dbReference type="Proteomes" id="UP000598971">
    <property type="component" value="Unassembled WGS sequence"/>
</dbReference>
<dbReference type="AlphaFoldDB" id="A0A8J8FIR8"/>
<reference evidence="3" key="1">
    <citation type="submission" date="2019-10" db="EMBL/GenBank/DDBJ databases">
        <title>Draft genome sequence of Panacibacter sp. KCS-6.</title>
        <authorList>
            <person name="Yim K.J."/>
        </authorList>
    </citation>
    <scope>NUCLEOTIDE SEQUENCE</scope>
    <source>
        <strain evidence="3">KCS-6</strain>
    </source>
</reference>
<dbReference type="RefSeq" id="WP_171607754.1">
    <property type="nucleotide sequence ID" value="NZ_WHPF01000006.1"/>
</dbReference>
<accession>A0A8J8FIR8</accession>
<gene>
    <name evidence="3" type="ORF">GD597_10165</name>
</gene>
<proteinExistence type="predicted"/>
<keyword evidence="1" id="KW-0732">Signal</keyword>